<comment type="subunit">
    <text evidence="2 10">Homodimer.</text>
</comment>
<feature type="binding site" evidence="10">
    <location>
        <position position="71"/>
    </location>
    <ligand>
        <name>substrate</name>
    </ligand>
</feature>
<dbReference type="Gene3D" id="3.90.950.10">
    <property type="match status" value="1"/>
</dbReference>
<evidence type="ECO:0000313" key="12">
    <source>
        <dbReference type="EMBL" id="TCP32146.1"/>
    </source>
</evidence>
<dbReference type="GO" id="GO:0009117">
    <property type="term" value="P:nucleotide metabolic process"/>
    <property type="evidence" value="ECO:0007669"/>
    <property type="project" value="UniProtKB-KW"/>
</dbReference>
<dbReference type="InterPro" id="IPR020922">
    <property type="entry name" value="dITP/XTP_pyrophosphatase"/>
</dbReference>
<comment type="caution">
    <text evidence="12">The sequence shown here is derived from an EMBL/GenBank/DDBJ whole genome shotgun (WGS) entry which is preliminary data.</text>
</comment>
<comment type="catalytic activity">
    <reaction evidence="9 10">
        <text>XTP + H2O = XMP + diphosphate + H(+)</text>
        <dbReference type="Rhea" id="RHEA:28610"/>
        <dbReference type="ChEBI" id="CHEBI:15377"/>
        <dbReference type="ChEBI" id="CHEBI:15378"/>
        <dbReference type="ChEBI" id="CHEBI:33019"/>
        <dbReference type="ChEBI" id="CHEBI:57464"/>
        <dbReference type="ChEBI" id="CHEBI:61314"/>
        <dbReference type="EC" id="3.6.1.66"/>
    </reaction>
</comment>
<dbReference type="InterPro" id="IPR029001">
    <property type="entry name" value="ITPase-like_fam"/>
</dbReference>
<feature type="binding site" evidence="10">
    <location>
        <begin position="8"/>
        <end position="13"/>
    </location>
    <ligand>
        <name>substrate</name>
    </ligand>
</feature>
<accession>A0A4V2SNR2</accession>
<keyword evidence="5 10" id="KW-0378">Hydrolase</keyword>
<dbReference type="PANTHER" id="PTHR11067">
    <property type="entry name" value="INOSINE TRIPHOSPHATE PYROPHOSPHATASE/HAM1 PROTEIN"/>
    <property type="match status" value="1"/>
</dbReference>
<organism evidence="12 13">
    <name type="scientific">Scopulibacillus darangshiensis</name>
    <dbReference type="NCBI Taxonomy" id="442528"/>
    <lineage>
        <taxon>Bacteria</taxon>
        <taxon>Bacillati</taxon>
        <taxon>Bacillota</taxon>
        <taxon>Bacilli</taxon>
        <taxon>Bacillales</taxon>
        <taxon>Sporolactobacillaceae</taxon>
        <taxon>Scopulibacillus</taxon>
    </lineage>
</organism>
<comment type="catalytic activity">
    <reaction evidence="10">
        <text>ITP + H2O = IMP + diphosphate + H(+)</text>
        <dbReference type="Rhea" id="RHEA:29399"/>
        <dbReference type="ChEBI" id="CHEBI:15377"/>
        <dbReference type="ChEBI" id="CHEBI:15378"/>
        <dbReference type="ChEBI" id="CHEBI:33019"/>
        <dbReference type="ChEBI" id="CHEBI:58053"/>
        <dbReference type="ChEBI" id="CHEBI:61402"/>
        <dbReference type="EC" id="3.6.1.66"/>
    </reaction>
</comment>
<evidence type="ECO:0000256" key="6">
    <source>
        <dbReference type="ARBA" id="ARBA00022842"/>
    </source>
</evidence>
<dbReference type="RefSeq" id="WP_132742663.1">
    <property type="nucleotide sequence ID" value="NZ_SLXK01000001.1"/>
</dbReference>
<keyword evidence="3 10" id="KW-0479">Metal-binding</keyword>
<evidence type="ECO:0000256" key="5">
    <source>
        <dbReference type="ARBA" id="ARBA00022801"/>
    </source>
</evidence>
<feature type="binding site" evidence="10">
    <location>
        <begin position="153"/>
        <end position="156"/>
    </location>
    <ligand>
        <name>substrate</name>
    </ligand>
</feature>
<comment type="similarity">
    <text evidence="1 10 11">Belongs to the HAM1 NTPase family.</text>
</comment>
<keyword evidence="7 10" id="KW-0546">Nucleotide metabolism</keyword>
<dbReference type="InterPro" id="IPR002637">
    <property type="entry name" value="RdgB/HAM1"/>
</dbReference>
<evidence type="ECO:0000256" key="4">
    <source>
        <dbReference type="ARBA" id="ARBA00022741"/>
    </source>
</evidence>
<evidence type="ECO:0000256" key="8">
    <source>
        <dbReference type="ARBA" id="ARBA00051875"/>
    </source>
</evidence>
<comment type="catalytic activity">
    <reaction evidence="8 10">
        <text>dITP + H2O = dIMP + diphosphate + H(+)</text>
        <dbReference type="Rhea" id="RHEA:28342"/>
        <dbReference type="ChEBI" id="CHEBI:15377"/>
        <dbReference type="ChEBI" id="CHEBI:15378"/>
        <dbReference type="ChEBI" id="CHEBI:33019"/>
        <dbReference type="ChEBI" id="CHEBI:61194"/>
        <dbReference type="ChEBI" id="CHEBI:61382"/>
        <dbReference type="EC" id="3.6.1.66"/>
    </reaction>
</comment>
<gene>
    <name evidence="12" type="ORF">EV207_101122</name>
</gene>
<keyword evidence="13" id="KW-1185">Reference proteome</keyword>
<feature type="binding site" evidence="10">
    <location>
        <position position="41"/>
    </location>
    <ligand>
        <name>Mg(2+)</name>
        <dbReference type="ChEBI" id="CHEBI:18420"/>
    </ligand>
</feature>
<dbReference type="GO" id="GO:0036222">
    <property type="term" value="F:XTP diphosphatase activity"/>
    <property type="evidence" value="ECO:0007669"/>
    <property type="project" value="UniProtKB-UniRule"/>
</dbReference>
<dbReference type="GO" id="GO:0035870">
    <property type="term" value="F:dITP diphosphatase activity"/>
    <property type="evidence" value="ECO:0007669"/>
    <property type="project" value="UniProtKB-UniRule"/>
</dbReference>
<dbReference type="GO" id="GO:0005829">
    <property type="term" value="C:cytosol"/>
    <property type="evidence" value="ECO:0007669"/>
    <property type="project" value="TreeGrafter"/>
</dbReference>
<evidence type="ECO:0000256" key="10">
    <source>
        <dbReference type="HAMAP-Rule" id="MF_01405"/>
    </source>
</evidence>
<sequence length="200" mass="22069">MQKIMIASNNAGKVKEFKAMLSSFGAEVYSLQNLPEAIDVEETGDTFYENARLKAEVICKKTNMITIADDSGLVIDALDGRPGVYSARYAGPEKDDKANLLKVLKELESVAEAERSAKFVCVLAVSVPGKETKFAEGECVGFIQDKPYGDNGFGYDPIFYFPGADTTLAGMSQEEKNKISHRANALKELQRHWRDWVGDN</sequence>
<feature type="binding site" evidence="10">
    <location>
        <begin position="181"/>
        <end position="182"/>
    </location>
    <ligand>
        <name>substrate</name>
    </ligand>
</feature>
<dbReference type="OrthoDB" id="9807456at2"/>
<dbReference type="HAMAP" id="MF_01405">
    <property type="entry name" value="Non_canon_purine_NTPase"/>
    <property type="match status" value="1"/>
</dbReference>
<dbReference type="GO" id="GO:0036220">
    <property type="term" value="F:ITP diphosphatase activity"/>
    <property type="evidence" value="ECO:0007669"/>
    <property type="project" value="UniProtKB-UniRule"/>
</dbReference>
<dbReference type="SUPFAM" id="SSF52972">
    <property type="entry name" value="ITPase-like"/>
    <property type="match status" value="1"/>
</dbReference>
<evidence type="ECO:0000256" key="11">
    <source>
        <dbReference type="RuleBase" id="RU003781"/>
    </source>
</evidence>
<evidence type="ECO:0000256" key="2">
    <source>
        <dbReference type="ARBA" id="ARBA00011738"/>
    </source>
</evidence>
<feature type="binding site" evidence="10">
    <location>
        <position position="70"/>
    </location>
    <ligand>
        <name>Mg(2+)</name>
        <dbReference type="ChEBI" id="CHEBI:18420"/>
    </ligand>
</feature>
<keyword evidence="4 10" id="KW-0547">Nucleotide-binding</keyword>
<dbReference type="EMBL" id="SLXK01000001">
    <property type="protein sequence ID" value="TCP32146.1"/>
    <property type="molecule type" value="Genomic_DNA"/>
</dbReference>
<dbReference type="Pfam" id="PF01725">
    <property type="entry name" value="Ham1p_like"/>
    <property type="match status" value="1"/>
</dbReference>
<evidence type="ECO:0000256" key="1">
    <source>
        <dbReference type="ARBA" id="ARBA00008023"/>
    </source>
</evidence>
<reference evidence="12 13" key="1">
    <citation type="submission" date="2019-03" db="EMBL/GenBank/DDBJ databases">
        <title>Genomic Encyclopedia of Type Strains, Phase IV (KMG-IV): sequencing the most valuable type-strain genomes for metagenomic binning, comparative biology and taxonomic classification.</title>
        <authorList>
            <person name="Goeker M."/>
        </authorList>
    </citation>
    <scope>NUCLEOTIDE SEQUENCE [LARGE SCALE GENOMIC DNA]</scope>
    <source>
        <strain evidence="12 13">DSM 19377</strain>
    </source>
</reference>
<feature type="binding site" evidence="10">
    <location>
        <position position="176"/>
    </location>
    <ligand>
        <name>substrate</name>
    </ligand>
</feature>
<keyword evidence="6 10" id="KW-0460">Magnesium</keyword>
<evidence type="ECO:0000256" key="9">
    <source>
        <dbReference type="ARBA" id="ARBA00052017"/>
    </source>
</evidence>
<name>A0A4V2SNR2_9BACL</name>
<dbReference type="GO" id="GO:0000166">
    <property type="term" value="F:nucleotide binding"/>
    <property type="evidence" value="ECO:0007669"/>
    <property type="project" value="UniProtKB-KW"/>
</dbReference>
<dbReference type="GO" id="GO:0009146">
    <property type="term" value="P:purine nucleoside triphosphate catabolic process"/>
    <property type="evidence" value="ECO:0007669"/>
    <property type="project" value="UniProtKB-UniRule"/>
</dbReference>
<dbReference type="CDD" id="cd00515">
    <property type="entry name" value="HAM1"/>
    <property type="match status" value="1"/>
</dbReference>
<evidence type="ECO:0000256" key="7">
    <source>
        <dbReference type="ARBA" id="ARBA00023080"/>
    </source>
</evidence>
<dbReference type="Proteomes" id="UP000295416">
    <property type="component" value="Unassembled WGS sequence"/>
</dbReference>
<feature type="active site" description="Proton acceptor" evidence="10">
    <location>
        <position position="70"/>
    </location>
</feature>
<comment type="cofactor">
    <cofactor evidence="10">
        <name>Mg(2+)</name>
        <dbReference type="ChEBI" id="CHEBI:18420"/>
    </cofactor>
    <text evidence="10">Binds 1 Mg(2+) ion per subunit.</text>
</comment>
<dbReference type="AlphaFoldDB" id="A0A4V2SNR2"/>
<protein>
    <recommendedName>
        <fullName evidence="10">dITP/XTP pyrophosphatase</fullName>
        <ecNumber evidence="10">3.6.1.66</ecNumber>
    </recommendedName>
    <alternativeName>
        <fullName evidence="10">Non-canonical purine NTP pyrophosphatase</fullName>
    </alternativeName>
    <alternativeName>
        <fullName evidence="10">Non-standard purine NTP pyrophosphatase</fullName>
    </alternativeName>
    <alternativeName>
        <fullName evidence="10">Nucleoside-triphosphate diphosphatase</fullName>
    </alternativeName>
    <alternativeName>
        <fullName evidence="10">Nucleoside-triphosphate pyrophosphatase</fullName>
        <shortName evidence="10">NTPase</shortName>
    </alternativeName>
</protein>
<dbReference type="NCBIfam" id="TIGR00042">
    <property type="entry name" value="RdgB/HAM1 family non-canonical purine NTP pyrophosphatase"/>
    <property type="match status" value="1"/>
</dbReference>
<dbReference type="EC" id="3.6.1.66" evidence="10"/>
<comment type="function">
    <text evidence="10">Pyrophosphatase that catalyzes the hydrolysis of nucleoside triphosphates to their monophosphate derivatives, with a high preference for the non-canonical purine nucleotides XTP (xanthosine triphosphate), dITP (deoxyinosine triphosphate) and ITP. Seems to function as a house-cleaning enzyme that removes non-canonical purine nucleotides from the nucleotide pool, thus preventing their incorporation into DNA/RNA and avoiding chromosomal lesions.</text>
</comment>
<dbReference type="PANTHER" id="PTHR11067:SF9">
    <property type="entry name" value="INOSINE TRIPHOSPHATE PYROPHOSPHATASE"/>
    <property type="match status" value="1"/>
</dbReference>
<dbReference type="FunFam" id="3.90.950.10:FF:000001">
    <property type="entry name" value="dITP/XTP pyrophosphatase"/>
    <property type="match status" value="1"/>
</dbReference>
<evidence type="ECO:0000313" key="13">
    <source>
        <dbReference type="Proteomes" id="UP000295416"/>
    </source>
</evidence>
<dbReference type="NCBIfam" id="NF011397">
    <property type="entry name" value="PRK14822.1"/>
    <property type="match status" value="1"/>
</dbReference>
<proteinExistence type="inferred from homology"/>
<dbReference type="GO" id="GO:0017111">
    <property type="term" value="F:ribonucleoside triphosphate phosphatase activity"/>
    <property type="evidence" value="ECO:0007669"/>
    <property type="project" value="InterPro"/>
</dbReference>
<evidence type="ECO:0000256" key="3">
    <source>
        <dbReference type="ARBA" id="ARBA00022723"/>
    </source>
</evidence>
<dbReference type="GO" id="GO:0046872">
    <property type="term" value="F:metal ion binding"/>
    <property type="evidence" value="ECO:0007669"/>
    <property type="project" value="UniProtKB-KW"/>
</dbReference>